<feature type="compositionally biased region" description="Pro residues" evidence="1">
    <location>
        <begin position="49"/>
        <end position="64"/>
    </location>
</feature>
<sequence length="138" mass="14964">MKELETGEGAILLGGDTSNEPENSEPARPSQPSGLSIPPTPRGGTIPCSPLPLVPPPLPSPGTPASPLSPRIRQHSHFNPTALTDADTVARGTIDARDQEDDIEEALSGWDNSQRTTRRWWDVRQLWKGEGEIRLAED</sequence>
<dbReference type="RefSeq" id="XP_018992506.1">
    <property type="nucleotide sequence ID" value="XM_019140015.1"/>
</dbReference>
<reference evidence="2 3" key="1">
    <citation type="submission" date="2016-06" db="EMBL/GenBank/DDBJ databases">
        <title>Evolution of pathogenesis and genome organization in the Tremellales.</title>
        <authorList>
            <person name="Cuomo C."/>
            <person name="Litvintseva A."/>
            <person name="Heitman J."/>
            <person name="Chen Y."/>
            <person name="Sun S."/>
            <person name="Springer D."/>
            <person name="Dromer F."/>
            <person name="Young S."/>
            <person name="Zeng Q."/>
            <person name="Chapman S."/>
            <person name="Gujja S."/>
            <person name="Saif S."/>
            <person name="Birren B."/>
        </authorList>
    </citation>
    <scope>NUCLEOTIDE SEQUENCE [LARGE SCALE GENOMIC DNA]</scope>
    <source>
        <strain evidence="2 3">CBS 6039</strain>
    </source>
</reference>
<dbReference type="AlphaFoldDB" id="A0A1E3HLA4"/>
<gene>
    <name evidence="2" type="ORF">L202_05663</name>
</gene>
<dbReference type="Proteomes" id="UP000094065">
    <property type="component" value="Unassembled WGS sequence"/>
</dbReference>
<proteinExistence type="predicted"/>
<dbReference type="EMBL" id="AWGJ01000008">
    <property type="protein sequence ID" value="ODN77132.1"/>
    <property type="molecule type" value="Genomic_DNA"/>
</dbReference>
<dbReference type="OrthoDB" id="2504919at2759"/>
<feature type="region of interest" description="Disordered" evidence="1">
    <location>
        <begin position="1"/>
        <end position="87"/>
    </location>
</feature>
<comment type="caution">
    <text evidence="2">The sequence shown here is derived from an EMBL/GenBank/DDBJ whole genome shotgun (WGS) entry which is preliminary data.</text>
</comment>
<evidence type="ECO:0000313" key="3">
    <source>
        <dbReference type="Proteomes" id="UP000094065"/>
    </source>
</evidence>
<name>A0A1E3HLA4_9TREE</name>
<evidence type="ECO:0000313" key="2">
    <source>
        <dbReference type="EMBL" id="ODN77132.1"/>
    </source>
</evidence>
<organism evidence="2 3">
    <name type="scientific">Cryptococcus amylolentus CBS 6039</name>
    <dbReference type="NCBI Taxonomy" id="1295533"/>
    <lineage>
        <taxon>Eukaryota</taxon>
        <taxon>Fungi</taxon>
        <taxon>Dikarya</taxon>
        <taxon>Basidiomycota</taxon>
        <taxon>Agaricomycotina</taxon>
        <taxon>Tremellomycetes</taxon>
        <taxon>Tremellales</taxon>
        <taxon>Cryptococcaceae</taxon>
        <taxon>Cryptococcus</taxon>
    </lineage>
</organism>
<accession>A0A1E3HLA4</accession>
<evidence type="ECO:0000256" key="1">
    <source>
        <dbReference type="SAM" id="MobiDB-lite"/>
    </source>
</evidence>
<protein>
    <submittedName>
        <fullName evidence="2">Uncharacterized protein</fullName>
    </submittedName>
</protein>
<keyword evidence="3" id="KW-1185">Reference proteome</keyword>
<dbReference type="GeneID" id="30156972"/>